<dbReference type="PANTHER" id="PTHR43841:SF1">
    <property type="entry name" value="3-HYDROXYACYL-THIOESTER DEHYDRATASE X"/>
    <property type="match status" value="1"/>
</dbReference>
<feature type="region of interest" description="Disordered" evidence="2">
    <location>
        <begin position="1"/>
        <end position="23"/>
    </location>
</feature>
<evidence type="ECO:0000313" key="5">
    <source>
        <dbReference type="Proteomes" id="UP001501676"/>
    </source>
</evidence>
<dbReference type="InterPro" id="IPR029069">
    <property type="entry name" value="HotDog_dom_sf"/>
</dbReference>
<name>A0ABP6SVE6_9ACTN</name>
<evidence type="ECO:0000313" key="4">
    <source>
        <dbReference type="EMBL" id="GAA3385996.1"/>
    </source>
</evidence>
<feature type="domain" description="MaoC-like" evidence="3">
    <location>
        <begin position="224"/>
        <end position="291"/>
    </location>
</feature>
<dbReference type="Pfam" id="PF01575">
    <property type="entry name" value="MaoC_dehydratas"/>
    <property type="match status" value="1"/>
</dbReference>
<proteinExistence type="inferred from homology"/>
<accession>A0ABP6SVE6</accession>
<evidence type="ECO:0000256" key="1">
    <source>
        <dbReference type="ARBA" id="ARBA00005254"/>
    </source>
</evidence>
<evidence type="ECO:0000259" key="3">
    <source>
        <dbReference type="Pfam" id="PF01575"/>
    </source>
</evidence>
<dbReference type="Gene3D" id="3.10.129.10">
    <property type="entry name" value="Hotdog Thioesterase"/>
    <property type="match status" value="1"/>
</dbReference>
<dbReference type="RefSeq" id="WP_345727900.1">
    <property type="nucleotide sequence ID" value="NZ_BAAAYN010000013.1"/>
</dbReference>
<dbReference type="EMBL" id="BAAAYN010000013">
    <property type="protein sequence ID" value="GAA3385996.1"/>
    <property type="molecule type" value="Genomic_DNA"/>
</dbReference>
<sequence>MNDNTDATPRADGSPAGGSGPVRVLERAPNLAVLYPKALLKRGGGKELPDTRLVLRDVAVDQERLADYARVCGFGLGSTLPGTYPHVLAFPLAIALMSEPKFPFPLPGIVHIGNTISQLRPIAPTEPLTFEVTAEGLRPHRRGRQFDVVTHARIGDETVWRGVATYLRRGSGSHPDDGGGPEAASADGDSDGAAALASDYVVDGTGDGPAPTAVWRVPGSIGRAYASASGDRNPIHLHPLTAKLYGFPRAIAHGMWVKARCLAALGGRLPDAYTVDVRFAKPVLLPTTVEFGAREAAGGWDLSVASKGRPHLTGRALRE</sequence>
<organism evidence="4 5">
    <name type="scientific">Cryptosporangium minutisporangium</name>
    <dbReference type="NCBI Taxonomy" id="113569"/>
    <lineage>
        <taxon>Bacteria</taxon>
        <taxon>Bacillati</taxon>
        <taxon>Actinomycetota</taxon>
        <taxon>Actinomycetes</taxon>
        <taxon>Cryptosporangiales</taxon>
        <taxon>Cryptosporangiaceae</taxon>
        <taxon>Cryptosporangium</taxon>
    </lineage>
</organism>
<keyword evidence="5" id="KW-1185">Reference proteome</keyword>
<feature type="region of interest" description="Disordered" evidence="2">
    <location>
        <begin position="170"/>
        <end position="190"/>
    </location>
</feature>
<reference evidence="5" key="1">
    <citation type="journal article" date="2019" name="Int. J. Syst. Evol. Microbiol.">
        <title>The Global Catalogue of Microorganisms (GCM) 10K type strain sequencing project: providing services to taxonomists for standard genome sequencing and annotation.</title>
        <authorList>
            <consortium name="The Broad Institute Genomics Platform"/>
            <consortium name="The Broad Institute Genome Sequencing Center for Infectious Disease"/>
            <person name="Wu L."/>
            <person name="Ma J."/>
        </authorList>
    </citation>
    <scope>NUCLEOTIDE SEQUENCE [LARGE SCALE GENOMIC DNA]</scope>
    <source>
        <strain evidence="5">JCM 9458</strain>
    </source>
</reference>
<dbReference type="InterPro" id="IPR002539">
    <property type="entry name" value="MaoC-like_dom"/>
</dbReference>
<comment type="similarity">
    <text evidence="1">Belongs to the enoyl-CoA hydratase/isomerase family.</text>
</comment>
<comment type="caution">
    <text evidence="4">The sequence shown here is derived from an EMBL/GenBank/DDBJ whole genome shotgun (WGS) entry which is preliminary data.</text>
</comment>
<dbReference type="PANTHER" id="PTHR43841">
    <property type="entry name" value="3-HYDROXYACYL-THIOESTER DEHYDRATASE HTDX-RELATED"/>
    <property type="match status" value="1"/>
</dbReference>
<evidence type="ECO:0000256" key="2">
    <source>
        <dbReference type="SAM" id="MobiDB-lite"/>
    </source>
</evidence>
<gene>
    <name evidence="4" type="ORF">GCM10020369_21650</name>
</gene>
<dbReference type="Proteomes" id="UP001501676">
    <property type="component" value="Unassembled WGS sequence"/>
</dbReference>
<protein>
    <submittedName>
        <fullName evidence="4">MaoC/PaaZ C-terminal domain-containing protein</fullName>
    </submittedName>
</protein>
<dbReference type="SUPFAM" id="SSF54637">
    <property type="entry name" value="Thioesterase/thiol ester dehydrase-isomerase"/>
    <property type="match status" value="2"/>
</dbReference>